<evidence type="ECO:0000256" key="2">
    <source>
        <dbReference type="ARBA" id="ARBA00022741"/>
    </source>
</evidence>
<feature type="domain" description="ATP-cone" evidence="9">
    <location>
        <begin position="49"/>
        <end position="139"/>
    </location>
</feature>
<dbReference type="PANTHER" id="PTHR30455:SF2">
    <property type="entry name" value="TRANSCRIPTIONAL REPRESSOR NRDR"/>
    <property type="match status" value="1"/>
</dbReference>
<keyword evidence="8" id="KW-0863">Zinc-finger</keyword>
<evidence type="ECO:0000256" key="7">
    <source>
        <dbReference type="ARBA" id="ARBA00023163"/>
    </source>
</evidence>
<dbReference type="EMBL" id="WHYR01000040">
    <property type="protein sequence ID" value="MQL53171.1"/>
    <property type="molecule type" value="Genomic_DNA"/>
</dbReference>
<feature type="zinc finger region" evidence="8">
    <location>
        <begin position="3"/>
        <end position="34"/>
    </location>
</feature>
<dbReference type="Proteomes" id="UP000441717">
    <property type="component" value="Unassembled WGS sequence"/>
</dbReference>
<comment type="function">
    <text evidence="8">Negatively regulates transcription of bacterial ribonucleotide reductase nrd genes and operons by binding to NrdR-boxes.</text>
</comment>
<dbReference type="GO" id="GO:0045892">
    <property type="term" value="P:negative regulation of DNA-templated transcription"/>
    <property type="evidence" value="ECO:0007669"/>
    <property type="project" value="UniProtKB-UniRule"/>
</dbReference>
<evidence type="ECO:0000256" key="5">
    <source>
        <dbReference type="ARBA" id="ARBA00023015"/>
    </source>
</evidence>
<evidence type="ECO:0000313" key="10">
    <source>
        <dbReference type="EMBL" id="MQL53171.1"/>
    </source>
</evidence>
<dbReference type="GO" id="GO:0008270">
    <property type="term" value="F:zinc ion binding"/>
    <property type="evidence" value="ECO:0007669"/>
    <property type="project" value="UniProtKB-UniRule"/>
</dbReference>
<dbReference type="GO" id="GO:0005524">
    <property type="term" value="F:ATP binding"/>
    <property type="evidence" value="ECO:0007669"/>
    <property type="project" value="UniProtKB-UniRule"/>
</dbReference>
<accession>A0A6N7ITB4</accession>
<evidence type="ECO:0000313" key="11">
    <source>
        <dbReference type="Proteomes" id="UP000441717"/>
    </source>
</evidence>
<keyword evidence="2 8" id="KW-0547">Nucleotide-binding</keyword>
<proteinExistence type="inferred from homology"/>
<sequence length="157" mass="18129">MRCPFCNFPDSRVLDSRPADDGCSIRRRRECGGCGRRFTTYERVDELPLVVVKKDGRREVFDRNKLLTGLVKACQKRPVPMATLEALVDELERALRSTAELEVPSRQIGEMVMERLRLLDEVAYVRFASVYREFRDVQEFLREIQRLSGKSGAGSRE</sequence>
<dbReference type="PANTHER" id="PTHR30455">
    <property type="entry name" value="TRANSCRIPTIONAL REPRESSOR NRDR"/>
    <property type="match status" value="1"/>
</dbReference>
<dbReference type="InterPro" id="IPR055173">
    <property type="entry name" value="NrdR-like_N"/>
</dbReference>
<dbReference type="GO" id="GO:0003677">
    <property type="term" value="F:DNA binding"/>
    <property type="evidence" value="ECO:0007669"/>
    <property type="project" value="UniProtKB-KW"/>
</dbReference>
<protein>
    <recommendedName>
        <fullName evidence="8">Transcriptional repressor NrdR</fullName>
    </recommendedName>
</protein>
<dbReference type="OrthoDB" id="9807461at2"/>
<dbReference type="NCBIfam" id="TIGR00244">
    <property type="entry name" value="transcriptional regulator NrdR"/>
    <property type="match status" value="1"/>
</dbReference>
<dbReference type="Pfam" id="PF22811">
    <property type="entry name" value="Zn_ribbon_NrdR"/>
    <property type="match status" value="1"/>
</dbReference>
<evidence type="ECO:0000256" key="1">
    <source>
        <dbReference type="ARBA" id="ARBA00022491"/>
    </source>
</evidence>
<evidence type="ECO:0000256" key="3">
    <source>
        <dbReference type="ARBA" id="ARBA00022833"/>
    </source>
</evidence>
<dbReference type="AlphaFoldDB" id="A0A6N7ITB4"/>
<keyword evidence="11" id="KW-1185">Reference proteome</keyword>
<keyword evidence="4 8" id="KW-0067">ATP-binding</keyword>
<evidence type="ECO:0000256" key="8">
    <source>
        <dbReference type="HAMAP-Rule" id="MF_00440"/>
    </source>
</evidence>
<keyword evidence="8" id="KW-0479">Metal-binding</keyword>
<name>A0A6N7ITB4_9FIRM</name>
<keyword evidence="7 8" id="KW-0804">Transcription</keyword>
<reference evidence="10 11" key="1">
    <citation type="submission" date="2019-10" db="EMBL/GenBank/DDBJ databases">
        <title>Comparative genomics of sulfur disproportionating microorganisms.</title>
        <authorList>
            <person name="Ward L.M."/>
            <person name="Bertran E."/>
            <person name="Johnston D."/>
        </authorList>
    </citation>
    <scope>NUCLEOTIDE SEQUENCE [LARGE SCALE GENOMIC DNA]</scope>
    <source>
        <strain evidence="10 11">DSM 14055</strain>
    </source>
</reference>
<dbReference type="PROSITE" id="PS51161">
    <property type="entry name" value="ATP_CONE"/>
    <property type="match status" value="1"/>
</dbReference>
<dbReference type="InterPro" id="IPR003796">
    <property type="entry name" value="RNR_NrdR-like"/>
</dbReference>
<dbReference type="Pfam" id="PF03477">
    <property type="entry name" value="ATP-cone"/>
    <property type="match status" value="1"/>
</dbReference>
<dbReference type="HAMAP" id="MF_00440">
    <property type="entry name" value="NrdR"/>
    <property type="match status" value="1"/>
</dbReference>
<keyword evidence="6 8" id="KW-0238">DNA-binding</keyword>
<organism evidence="10 11">
    <name type="scientific">Desulfofundulus thermobenzoicus</name>
    <dbReference type="NCBI Taxonomy" id="29376"/>
    <lineage>
        <taxon>Bacteria</taxon>
        <taxon>Bacillati</taxon>
        <taxon>Bacillota</taxon>
        <taxon>Clostridia</taxon>
        <taxon>Eubacteriales</taxon>
        <taxon>Peptococcaceae</taxon>
        <taxon>Desulfofundulus</taxon>
    </lineage>
</organism>
<keyword evidence="5 8" id="KW-0805">Transcription regulation</keyword>
<comment type="similarity">
    <text evidence="8">Belongs to the NrdR family.</text>
</comment>
<evidence type="ECO:0000259" key="9">
    <source>
        <dbReference type="PROSITE" id="PS51161"/>
    </source>
</evidence>
<evidence type="ECO:0000256" key="4">
    <source>
        <dbReference type="ARBA" id="ARBA00022840"/>
    </source>
</evidence>
<comment type="cofactor">
    <cofactor evidence="8">
        <name>Zn(2+)</name>
        <dbReference type="ChEBI" id="CHEBI:29105"/>
    </cofactor>
    <text evidence="8">Binds 1 zinc ion.</text>
</comment>
<dbReference type="InterPro" id="IPR005144">
    <property type="entry name" value="ATP-cone_dom"/>
</dbReference>
<keyword evidence="3 8" id="KW-0862">Zinc</keyword>
<dbReference type="RefSeq" id="WP_152947647.1">
    <property type="nucleotide sequence ID" value="NZ_WHYR01000040.1"/>
</dbReference>
<gene>
    <name evidence="8 10" type="primary">nrdR</name>
    <name evidence="10" type="ORF">GFC01_13070</name>
</gene>
<evidence type="ECO:0000256" key="6">
    <source>
        <dbReference type="ARBA" id="ARBA00023125"/>
    </source>
</evidence>
<keyword evidence="1 8" id="KW-0678">Repressor</keyword>
<comment type="caution">
    <text evidence="10">The sequence shown here is derived from an EMBL/GenBank/DDBJ whole genome shotgun (WGS) entry which is preliminary data.</text>
</comment>